<proteinExistence type="predicted"/>
<comment type="caution">
    <text evidence="1">The sequence shown here is derived from an EMBL/GenBank/DDBJ whole genome shotgun (WGS) entry which is preliminary data.</text>
</comment>
<gene>
    <name evidence="1" type="ORF">ACFQ0E_11685</name>
</gene>
<dbReference type="GO" id="GO:0016787">
    <property type="term" value="F:hydrolase activity"/>
    <property type="evidence" value="ECO:0007669"/>
    <property type="project" value="UniProtKB-KW"/>
</dbReference>
<organism evidence="1 2">
    <name type="scientific">Lysobacter brunescens</name>
    <dbReference type="NCBI Taxonomy" id="262323"/>
    <lineage>
        <taxon>Bacteria</taxon>
        <taxon>Pseudomonadati</taxon>
        <taxon>Pseudomonadota</taxon>
        <taxon>Gammaproteobacteria</taxon>
        <taxon>Lysobacterales</taxon>
        <taxon>Lysobacteraceae</taxon>
        <taxon>Lysobacter</taxon>
    </lineage>
</organism>
<evidence type="ECO:0000313" key="2">
    <source>
        <dbReference type="Proteomes" id="UP001597110"/>
    </source>
</evidence>
<dbReference type="Gene3D" id="3.40.50.1820">
    <property type="entry name" value="alpha/beta hydrolase"/>
    <property type="match status" value="1"/>
</dbReference>
<keyword evidence="2" id="KW-1185">Reference proteome</keyword>
<protein>
    <submittedName>
        <fullName evidence="1">Alpha/beta fold hydrolase</fullName>
    </submittedName>
</protein>
<dbReference type="Proteomes" id="UP001597110">
    <property type="component" value="Unassembled WGS sequence"/>
</dbReference>
<accession>A0ABW2YCM9</accession>
<sequence length="79" mass="8675">MTLPALRIDAGDALPRIRVPTLYLRARHDRLMHPSAGDTILRGIGDVRLHALDGPHLLLQTRGEACAEVIAAFARDTVR</sequence>
<name>A0ABW2YCM9_9GAMM</name>
<dbReference type="InterPro" id="IPR029058">
    <property type="entry name" value="AB_hydrolase_fold"/>
</dbReference>
<keyword evidence="1" id="KW-0378">Hydrolase</keyword>
<dbReference type="SUPFAM" id="SSF53474">
    <property type="entry name" value="alpha/beta-Hydrolases"/>
    <property type="match status" value="1"/>
</dbReference>
<dbReference type="EMBL" id="JBHTIF010000001">
    <property type="protein sequence ID" value="MFD0726254.1"/>
    <property type="molecule type" value="Genomic_DNA"/>
</dbReference>
<dbReference type="RefSeq" id="WP_386823834.1">
    <property type="nucleotide sequence ID" value="NZ_JBHTIF010000001.1"/>
</dbReference>
<evidence type="ECO:0000313" key="1">
    <source>
        <dbReference type="EMBL" id="MFD0726254.1"/>
    </source>
</evidence>
<reference evidence="2" key="1">
    <citation type="journal article" date="2019" name="Int. J. Syst. Evol. Microbiol.">
        <title>The Global Catalogue of Microorganisms (GCM) 10K type strain sequencing project: providing services to taxonomists for standard genome sequencing and annotation.</title>
        <authorList>
            <consortium name="The Broad Institute Genomics Platform"/>
            <consortium name="The Broad Institute Genome Sequencing Center for Infectious Disease"/>
            <person name="Wu L."/>
            <person name="Ma J."/>
        </authorList>
    </citation>
    <scope>NUCLEOTIDE SEQUENCE [LARGE SCALE GENOMIC DNA]</scope>
    <source>
        <strain evidence="2">CCUG 55585</strain>
    </source>
</reference>